<gene>
    <name evidence="3" type="ORF">COB11_06270</name>
</gene>
<dbReference type="EMBL" id="NVUU01000079">
    <property type="protein sequence ID" value="PCI92923.1"/>
    <property type="molecule type" value="Genomic_DNA"/>
</dbReference>
<sequence>MLEKKPIHHLHLESIDSTNDYVKKHYEEFDLGRLSCVSATMQTSGRGTKQKSWNSTCPHNIYATFFFETHSAKDLQCIAQLLSLSTAKVIEKFGLFPTIKWPNDILIDHKKLGGVLCEIISTNDASLVVIGIGLNVNMPKSVLDEIDQPANSLFVSTGKVFSSRDLLKKIGEEFQKDLYVFLEKGFKPFCAVYNSYMVYRELPVVENEIPIGFSQRVTENGFLECRGKKGEISYISSGSIDIRSSKH</sequence>
<dbReference type="GO" id="GO:0005737">
    <property type="term" value="C:cytoplasm"/>
    <property type="evidence" value="ECO:0007669"/>
    <property type="project" value="TreeGrafter"/>
</dbReference>
<dbReference type="GO" id="GO:0004077">
    <property type="term" value="F:biotin--[biotin carboxyl-carrier protein] ligase activity"/>
    <property type="evidence" value="ECO:0007669"/>
    <property type="project" value="InterPro"/>
</dbReference>
<dbReference type="SUPFAM" id="SSF55681">
    <property type="entry name" value="Class II aaRS and biotin synthetases"/>
    <property type="match status" value="1"/>
</dbReference>
<accession>A0A2A4YDQ7</accession>
<dbReference type="CDD" id="cd16442">
    <property type="entry name" value="BPL"/>
    <property type="match status" value="1"/>
</dbReference>
<dbReference type="AlphaFoldDB" id="A0A2A4YDQ7"/>
<proteinExistence type="predicted"/>
<dbReference type="InterPro" id="IPR004408">
    <property type="entry name" value="Biotin_CoA_COase_ligase"/>
</dbReference>
<evidence type="ECO:0000313" key="3">
    <source>
        <dbReference type="EMBL" id="PCI92923.1"/>
    </source>
</evidence>
<comment type="caution">
    <text evidence="3">The sequence shown here is derived from an EMBL/GenBank/DDBJ whole genome shotgun (WGS) entry which is preliminary data.</text>
</comment>
<evidence type="ECO:0000259" key="2">
    <source>
        <dbReference type="PROSITE" id="PS51733"/>
    </source>
</evidence>
<evidence type="ECO:0000256" key="1">
    <source>
        <dbReference type="ARBA" id="ARBA00022598"/>
    </source>
</evidence>
<dbReference type="PANTHER" id="PTHR12835:SF5">
    <property type="entry name" value="BIOTIN--PROTEIN LIGASE"/>
    <property type="match status" value="1"/>
</dbReference>
<dbReference type="Proteomes" id="UP000217838">
    <property type="component" value="Unassembled WGS sequence"/>
</dbReference>
<dbReference type="Gene3D" id="3.30.930.10">
    <property type="entry name" value="Bira Bifunctional Protein, Domain 2"/>
    <property type="match status" value="1"/>
</dbReference>
<reference evidence="4" key="1">
    <citation type="submission" date="2017-08" db="EMBL/GenBank/DDBJ databases">
        <title>A dynamic microbial community with high functional redundancy inhabits the cold, oxic subseafloor aquifer.</title>
        <authorList>
            <person name="Tully B.J."/>
            <person name="Wheat C.G."/>
            <person name="Glazer B.T."/>
            <person name="Huber J.A."/>
        </authorList>
    </citation>
    <scope>NUCLEOTIDE SEQUENCE [LARGE SCALE GENOMIC DNA]</scope>
</reference>
<dbReference type="InterPro" id="IPR004143">
    <property type="entry name" value="BPL_LPL_catalytic"/>
</dbReference>
<dbReference type="PROSITE" id="PS51733">
    <property type="entry name" value="BPL_LPL_CATALYTIC"/>
    <property type="match status" value="1"/>
</dbReference>
<keyword evidence="1 3" id="KW-0436">Ligase</keyword>
<protein>
    <submittedName>
        <fullName evidence="3">Biotin--[acetyl-CoA-carboxylase] ligase</fullName>
    </submittedName>
</protein>
<dbReference type="PANTHER" id="PTHR12835">
    <property type="entry name" value="BIOTIN PROTEIN LIGASE"/>
    <property type="match status" value="1"/>
</dbReference>
<evidence type="ECO:0000313" key="4">
    <source>
        <dbReference type="Proteomes" id="UP000217838"/>
    </source>
</evidence>
<name>A0A2A4YDQ7_UNCAE</name>
<organism evidence="3 4">
    <name type="scientific">Aerophobetes bacterium</name>
    <dbReference type="NCBI Taxonomy" id="2030807"/>
    <lineage>
        <taxon>Bacteria</taxon>
        <taxon>Candidatus Aerophobota</taxon>
    </lineage>
</organism>
<dbReference type="Pfam" id="PF03099">
    <property type="entry name" value="BPL_LplA_LipB"/>
    <property type="match status" value="1"/>
</dbReference>
<dbReference type="NCBIfam" id="TIGR00121">
    <property type="entry name" value="birA_ligase"/>
    <property type="match status" value="1"/>
</dbReference>
<dbReference type="InterPro" id="IPR045864">
    <property type="entry name" value="aa-tRNA-synth_II/BPL/LPL"/>
</dbReference>
<feature type="domain" description="BPL/LPL catalytic" evidence="2">
    <location>
        <begin position="2"/>
        <end position="182"/>
    </location>
</feature>